<organism evidence="2 3">
    <name type="scientific">Gemmata algarum</name>
    <dbReference type="NCBI Taxonomy" id="2975278"/>
    <lineage>
        <taxon>Bacteria</taxon>
        <taxon>Pseudomonadati</taxon>
        <taxon>Planctomycetota</taxon>
        <taxon>Planctomycetia</taxon>
        <taxon>Gemmatales</taxon>
        <taxon>Gemmataceae</taxon>
        <taxon>Gemmata</taxon>
    </lineage>
</organism>
<dbReference type="PANTHER" id="PTHR33678">
    <property type="entry name" value="BLL1576 PROTEIN"/>
    <property type="match status" value="1"/>
</dbReference>
<dbReference type="InterPro" id="IPR004291">
    <property type="entry name" value="Transposase_IS66_central"/>
</dbReference>
<accession>A0ABU5EW45</accession>
<dbReference type="EMBL" id="JAXBLV010000090">
    <property type="protein sequence ID" value="MDY3559189.1"/>
    <property type="molecule type" value="Genomic_DNA"/>
</dbReference>
<evidence type="ECO:0000259" key="1">
    <source>
        <dbReference type="Pfam" id="PF03050"/>
    </source>
</evidence>
<feature type="domain" description="Transposase IS66 central" evidence="1">
    <location>
        <begin position="5"/>
        <end position="50"/>
    </location>
</feature>
<proteinExistence type="predicted"/>
<dbReference type="PANTHER" id="PTHR33678:SF1">
    <property type="entry name" value="BLL1576 PROTEIN"/>
    <property type="match status" value="1"/>
</dbReference>
<dbReference type="InterPro" id="IPR052344">
    <property type="entry name" value="Transposase-related"/>
</dbReference>
<evidence type="ECO:0000313" key="2">
    <source>
        <dbReference type="EMBL" id="MDY3559189.1"/>
    </source>
</evidence>
<feature type="non-terminal residue" evidence="2">
    <location>
        <position position="1"/>
    </location>
</feature>
<comment type="caution">
    <text evidence="2">The sequence shown here is derived from an EMBL/GenBank/DDBJ whole genome shotgun (WGS) entry which is preliminary data.</text>
</comment>
<keyword evidence="3" id="KW-1185">Reference proteome</keyword>
<name>A0ABU5EW45_9BACT</name>
<protein>
    <submittedName>
        <fullName evidence="2">Transposase</fullName>
    </submittedName>
</protein>
<dbReference type="Pfam" id="PF03050">
    <property type="entry name" value="DDE_Tnp_IS66"/>
    <property type="match status" value="1"/>
</dbReference>
<evidence type="ECO:0000313" key="3">
    <source>
        <dbReference type="Proteomes" id="UP001272242"/>
    </source>
</evidence>
<sequence>EHLWNHFEQWFTFVFDPRVEPTNGKAEQAIRPAVVNHKVWGGNRTAAGARGQGVLMSVFETCRRRPLSVVDHVSHTLRCSGNRLLPRPVLLPAR</sequence>
<gene>
    <name evidence="2" type="ORF">R5W23_006406</name>
</gene>
<dbReference type="Proteomes" id="UP001272242">
    <property type="component" value="Unassembled WGS sequence"/>
</dbReference>
<reference evidence="3" key="1">
    <citation type="journal article" date="2023" name="Mar. Drugs">
        <title>Gemmata algarum, a Novel Planctomycete Isolated from an Algal Mat, Displays Antimicrobial Activity.</title>
        <authorList>
            <person name="Kumar G."/>
            <person name="Kallscheuer N."/>
            <person name="Kashif M."/>
            <person name="Ahamad S."/>
            <person name="Jagadeeshwari U."/>
            <person name="Pannikurungottu S."/>
            <person name="Haufschild T."/>
            <person name="Kabuu M."/>
            <person name="Sasikala C."/>
            <person name="Jogler C."/>
            <person name="Ramana C."/>
        </authorList>
    </citation>
    <scope>NUCLEOTIDE SEQUENCE [LARGE SCALE GENOMIC DNA]</scope>
    <source>
        <strain evidence="3">JC673</strain>
    </source>
</reference>
<dbReference type="RefSeq" id="WP_320685998.1">
    <property type="nucleotide sequence ID" value="NZ_JAXBLV010000090.1"/>
</dbReference>